<evidence type="ECO:0000313" key="3">
    <source>
        <dbReference type="Proteomes" id="UP001519460"/>
    </source>
</evidence>
<dbReference type="AlphaFoldDB" id="A0ABD0JUN9"/>
<evidence type="ECO:0000313" key="2">
    <source>
        <dbReference type="EMBL" id="KAK7478774.1"/>
    </source>
</evidence>
<name>A0ABD0JUN9_9CAEN</name>
<protein>
    <submittedName>
        <fullName evidence="2">Uncharacterized protein</fullName>
    </submittedName>
</protein>
<gene>
    <name evidence="2" type="ORF">BaRGS_00029985</name>
</gene>
<proteinExistence type="predicted"/>
<reference evidence="2 3" key="1">
    <citation type="journal article" date="2023" name="Sci. Data">
        <title>Genome assembly of the Korean intertidal mud-creeper Batillaria attramentaria.</title>
        <authorList>
            <person name="Patra A.K."/>
            <person name="Ho P.T."/>
            <person name="Jun S."/>
            <person name="Lee S.J."/>
            <person name="Kim Y."/>
            <person name="Won Y.J."/>
        </authorList>
    </citation>
    <scope>NUCLEOTIDE SEQUENCE [LARGE SCALE GENOMIC DNA]</scope>
    <source>
        <strain evidence="2">Wonlab-2016</strain>
    </source>
</reference>
<evidence type="ECO:0000256" key="1">
    <source>
        <dbReference type="SAM" id="MobiDB-lite"/>
    </source>
</evidence>
<comment type="caution">
    <text evidence="2">The sequence shown here is derived from an EMBL/GenBank/DDBJ whole genome shotgun (WGS) entry which is preliminary data.</text>
</comment>
<keyword evidence="3" id="KW-1185">Reference proteome</keyword>
<organism evidence="2 3">
    <name type="scientific">Batillaria attramentaria</name>
    <dbReference type="NCBI Taxonomy" id="370345"/>
    <lineage>
        <taxon>Eukaryota</taxon>
        <taxon>Metazoa</taxon>
        <taxon>Spiralia</taxon>
        <taxon>Lophotrochozoa</taxon>
        <taxon>Mollusca</taxon>
        <taxon>Gastropoda</taxon>
        <taxon>Caenogastropoda</taxon>
        <taxon>Sorbeoconcha</taxon>
        <taxon>Cerithioidea</taxon>
        <taxon>Batillariidae</taxon>
        <taxon>Batillaria</taxon>
    </lineage>
</organism>
<dbReference type="EMBL" id="JACVVK020000317">
    <property type="protein sequence ID" value="KAK7478774.1"/>
    <property type="molecule type" value="Genomic_DNA"/>
</dbReference>
<dbReference type="Proteomes" id="UP001519460">
    <property type="component" value="Unassembled WGS sequence"/>
</dbReference>
<feature type="region of interest" description="Disordered" evidence="1">
    <location>
        <begin position="120"/>
        <end position="141"/>
    </location>
</feature>
<accession>A0ABD0JUN9</accession>
<sequence>MKSLCYRQRRCSACVAQWMMNGVDVTESCNKELAAVKAPVQKTETRASAPQLRIFGTRPTNTQRRTLSASVPVNRAPTGSVPVYRVPTARVPVFRTAANARRSGALGSADQWRRNMGGTLRSFQGRRNGGPRNFQRQSIFG</sequence>